<dbReference type="Pfam" id="PF00412">
    <property type="entry name" value="LIM"/>
    <property type="match status" value="1"/>
</dbReference>
<evidence type="ECO:0000256" key="1">
    <source>
        <dbReference type="ARBA" id="ARBA00022468"/>
    </source>
</evidence>
<dbReference type="InterPro" id="IPR001781">
    <property type="entry name" value="Znf_LIM"/>
</dbReference>
<dbReference type="OrthoDB" id="79452at2759"/>
<feature type="domain" description="LIM zinc-binding" evidence="7">
    <location>
        <begin position="19"/>
        <end position="81"/>
    </location>
</feature>
<protein>
    <submittedName>
        <fullName evidence="9">RhoGAP domain containing protein</fullName>
    </submittedName>
</protein>
<dbReference type="GeneID" id="63742419"/>
<dbReference type="Proteomes" id="UP000030816">
    <property type="component" value="Unassembled WGS sequence"/>
</dbReference>
<feature type="region of interest" description="Disordered" evidence="6">
    <location>
        <begin position="535"/>
        <end position="566"/>
    </location>
</feature>
<keyword evidence="4" id="KW-0440">LIM domain</keyword>
<dbReference type="SMART" id="SM00132">
    <property type="entry name" value="LIM"/>
    <property type="match status" value="2"/>
</dbReference>
<dbReference type="InterPro" id="IPR008936">
    <property type="entry name" value="Rho_GTPase_activation_prot"/>
</dbReference>
<feature type="compositionally biased region" description="Basic and acidic residues" evidence="6">
    <location>
        <begin position="404"/>
        <end position="416"/>
    </location>
</feature>
<dbReference type="Pfam" id="PF00620">
    <property type="entry name" value="RhoGAP"/>
    <property type="match status" value="1"/>
</dbReference>
<dbReference type="CDD" id="cd09395">
    <property type="entry name" value="LIM2_Rga"/>
    <property type="match status" value="1"/>
</dbReference>
<feature type="compositionally biased region" description="Low complexity" evidence="6">
    <location>
        <begin position="367"/>
        <end position="383"/>
    </location>
</feature>
<proteinExistence type="predicted"/>
<evidence type="ECO:0000256" key="4">
    <source>
        <dbReference type="PROSITE-ProRule" id="PRU00125"/>
    </source>
</evidence>
<dbReference type="Gene3D" id="2.10.110.10">
    <property type="entry name" value="Cysteine Rich Protein"/>
    <property type="match status" value="2"/>
</dbReference>
<evidence type="ECO:0000256" key="2">
    <source>
        <dbReference type="ARBA" id="ARBA00022723"/>
    </source>
</evidence>
<feature type="domain" description="Rho-GAP" evidence="8">
    <location>
        <begin position="921"/>
        <end position="1108"/>
    </location>
</feature>
<keyword evidence="10" id="KW-1185">Reference proteome</keyword>
<dbReference type="AlphaFoldDB" id="A0A0B2WL68"/>
<reference evidence="9 10" key="1">
    <citation type="journal article" date="2014" name="Proc. Natl. Acad. Sci. U.S.A.">
        <title>Trajectory and genomic determinants of fungal-pathogen speciation and host adaptation.</title>
        <authorList>
            <person name="Hu X."/>
            <person name="Xiao G."/>
            <person name="Zheng P."/>
            <person name="Shang Y."/>
            <person name="Su Y."/>
            <person name="Zhang X."/>
            <person name="Liu X."/>
            <person name="Zhan S."/>
            <person name="St Leger R.J."/>
            <person name="Wang C."/>
        </authorList>
    </citation>
    <scope>NUCLEOTIDE SEQUENCE [LARGE SCALE GENOMIC DNA]</scope>
    <source>
        <strain evidence="9 10">ARSEF 1941</strain>
    </source>
</reference>
<dbReference type="InterPro" id="IPR000198">
    <property type="entry name" value="RhoGAP_dom"/>
</dbReference>
<keyword evidence="1" id="KW-0343">GTPase activation</keyword>
<evidence type="ECO:0000313" key="9">
    <source>
        <dbReference type="EMBL" id="KHN94227.1"/>
    </source>
</evidence>
<dbReference type="SUPFAM" id="SSF48350">
    <property type="entry name" value="GTPase activation domain, GAP"/>
    <property type="match status" value="1"/>
</dbReference>
<dbReference type="STRING" id="1081103.A0A0B2WL68"/>
<dbReference type="SMART" id="SM00324">
    <property type="entry name" value="RhoGAP"/>
    <property type="match status" value="1"/>
</dbReference>
<evidence type="ECO:0000256" key="5">
    <source>
        <dbReference type="SAM" id="Coils"/>
    </source>
</evidence>
<organism evidence="9 10">
    <name type="scientific">Metarhizium album (strain ARSEF 1941)</name>
    <dbReference type="NCBI Taxonomy" id="1081103"/>
    <lineage>
        <taxon>Eukaryota</taxon>
        <taxon>Fungi</taxon>
        <taxon>Dikarya</taxon>
        <taxon>Ascomycota</taxon>
        <taxon>Pezizomycotina</taxon>
        <taxon>Sordariomycetes</taxon>
        <taxon>Hypocreomycetidae</taxon>
        <taxon>Hypocreales</taxon>
        <taxon>Clavicipitaceae</taxon>
        <taxon>Metarhizium</taxon>
    </lineage>
</organism>
<dbReference type="PANTHER" id="PTHR23176:SF128">
    <property type="entry name" value="RHO GTPASE-ACTIVATING PROTEIN RGD1"/>
    <property type="match status" value="1"/>
</dbReference>
<evidence type="ECO:0000259" key="8">
    <source>
        <dbReference type="PROSITE" id="PS50238"/>
    </source>
</evidence>
<dbReference type="CDD" id="cd09394">
    <property type="entry name" value="LIM1_Rga"/>
    <property type="match status" value="1"/>
</dbReference>
<evidence type="ECO:0000256" key="3">
    <source>
        <dbReference type="ARBA" id="ARBA00022833"/>
    </source>
</evidence>
<feature type="compositionally biased region" description="Polar residues" evidence="6">
    <location>
        <begin position="438"/>
        <end position="466"/>
    </location>
</feature>
<dbReference type="InterPro" id="IPR050729">
    <property type="entry name" value="Rho-GAP"/>
</dbReference>
<dbReference type="PANTHER" id="PTHR23176">
    <property type="entry name" value="RHO/RAC/CDC GTPASE-ACTIVATING PROTEIN"/>
    <property type="match status" value="1"/>
</dbReference>
<dbReference type="PROSITE" id="PS00478">
    <property type="entry name" value="LIM_DOMAIN_1"/>
    <property type="match status" value="1"/>
</dbReference>
<feature type="coiled-coil region" evidence="5">
    <location>
        <begin position="674"/>
        <end position="719"/>
    </location>
</feature>
<feature type="region of interest" description="Disordered" evidence="6">
    <location>
        <begin position="139"/>
        <end position="508"/>
    </location>
</feature>
<feature type="region of interest" description="Disordered" evidence="6">
    <location>
        <begin position="864"/>
        <end position="887"/>
    </location>
</feature>
<dbReference type="Gene3D" id="1.10.555.10">
    <property type="entry name" value="Rho GTPase activation protein"/>
    <property type="match status" value="1"/>
</dbReference>
<feature type="coiled-coil region" evidence="5">
    <location>
        <begin position="592"/>
        <end position="619"/>
    </location>
</feature>
<feature type="compositionally biased region" description="Basic and acidic residues" evidence="6">
    <location>
        <begin position="213"/>
        <end position="222"/>
    </location>
</feature>
<evidence type="ECO:0000313" key="10">
    <source>
        <dbReference type="Proteomes" id="UP000030816"/>
    </source>
</evidence>
<dbReference type="CDD" id="cd00159">
    <property type="entry name" value="RhoGAP"/>
    <property type="match status" value="1"/>
</dbReference>
<dbReference type="GO" id="GO:0046872">
    <property type="term" value="F:metal ion binding"/>
    <property type="evidence" value="ECO:0007669"/>
    <property type="project" value="UniProtKB-KW"/>
</dbReference>
<gene>
    <name evidence="9" type="ORF">MAM_07964</name>
</gene>
<dbReference type="GO" id="GO:0005096">
    <property type="term" value="F:GTPase activator activity"/>
    <property type="evidence" value="ECO:0007669"/>
    <property type="project" value="UniProtKB-KW"/>
</dbReference>
<dbReference type="FunFam" id="1.10.555.10:FF:000043">
    <property type="entry name" value="Rho GTPase activator Rga"/>
    <property type="match status" value="1"/>
</dbReference>
<name>A0A0B2WL68_METAS</name>
<dbReference type="EMBL" id="AZHE01000039">
    <property type="protein sequence ID" value="KHN94227.1"/>
    <property type="molecule type" value="Genomic_DNA"/>
</dbReference>
<accession>A0A0B2WL68</accession>
<sequence>MTAIVDEYMESPLDNDDVFPCKGCGEILEEGKAFELAGLRWHLDCFRCHTCGTLLDSDANLLLLGDGSLICNNCTYSCSACGNKIEDLAILTGEQAFCATCFRCRNCKRKIENLRYARTSQGIFCMGCHETLMARRRKKSKATSAAKSRDKENSPMITEKSLPALPPSAIPPNAFSNDRVDPDSDTPTELSPRPRVAHRHNGSSPRGSSRPARSPERSDTTGKAEGLSLPATTYRKNRNSSIYQSPNPGLEEGPESFFIPVALDPSPAQSAAPRSGSEYAAENGRRKERDYFSVPRRSGSDKRDDSQASTPHIAFQEKGRQPSSDLDVARLKSGKFSKNAEPGQRQASVSGDEFKLQDAPLTKKGLSTRSNSSHSSAPHESASGKTSNGVARKDGHSNLSEAGRANESRTSEDTDGARSGSRSDTNKAITRKELPASASINSVGQRSSRSGQPDQNNLSDSCTQPRTVPPPPPADQAQIPRKSSNDPSEPKVSPKLPRYSNGGDFSMDEDMARILGTDEGSSSILRRVSNAVRHGRTGSVEGGHPSSGRIGHARSISETTSPRWPKTPMGDDYSGMSHDISSPISLTSPDDAVILKRQLRNSEQRVAELERQFNTEKDLKSLHKKLVEKRKTVSVLDTQTEIMIRQLEVLAGYVERAKETKTPVDPRQLEDSAIKDFVNKLDAVKESMSEAIEKLHQERDQLVEEKNQAAADRDRALMEFEQLSSKNAQLADMNNDLTHQIQERFKSQIGDVKPPNGLGIYGPTKSGGGSSINLDATSLNTGTTLVGDEEPIVESGPTVVQVRKGQVKKFNWKKGSKTVAQNVAKGVNRAVVAFQQNDRERMQHQGLAGDSIGLPYNMTVTQVESAAPSGPNGQSRQQQHMDPGRQGFGFFGKKNAMPKSASANNMALAAPAEPASVLFGSDLVERTEYERRQIPAVVTRCIEEVELRGMDQEGIYRKTGGNSQVNMIKDGFDRNENFDISDPDLDITAVTSVLKQYFRKLPTPLLTFDVYERVLESNAIADETERCSHLRKTFASMPERHSDCLEFLMFHLNRVALREPENLMSPKNLAVVFAPTIMRDLSIEREMTDMHAKNIAVQFVIENTNRIFDDS</sequence>
<dbReference type="PROSITE" id="PS50238">
    <property type="entry name" value="RHOGAP"/>
    <property type="match status" value="1"/>
</dbReference>
<feature type="compositionally biased region" description="Polar residues" evidence="6">
    <location>
        <begin position="871"/>
        <end position="880"/>
    </location>
</feature>
<comment type="caution">
    <text evidence="9">The sequence shown here is derived from an EMBL/GenBank/DDBJ whole genome shotgun (WGS) entry which is preliminary data.</text>
</comment>
<dbReference type="PROSITE" id="PS50023">
    <property type="entry name" value="LIM_DOMAIN_2"/>
    <property type="match status" value="1"/>
</dbReference>
<dbReference type="RefSeq" id="XP_040675293.1">
    <property type="nucleotide sequence ID" value="XM_040826762.1"/>
</dbReference>
<evidence type="ECO:0000256" key="6">
    <source>
        <dbReference type="SAM" id="MobiDB-lite"/>
    </source>
</evidence>
<keyword evidence="3 4" id="KW-0862">Zinc</keyword>
<dbReference type="GO" id="GO:0005938">
    <property type="term" value="C:cell cortex"/>
    <property type="evidence" value="ECO:0007669"/>
    <property type="project" value="UniProtKB-ARBA"/>
</dbReference>
<dbReference type="GO" id="GO:0007165">
    <property type="term" value="P:signal transduction"/>
    <property type="evidence" value="ECO:0007669"/>
    <property type="project" value="InterPro"/>
</dbReference>
<dbReference type="HOGENOM" id="CLU_003874_0_0_1"/>
<keyword evidence="2 4" id="KW-0479">Metal-binding</keyword>
<keyword evidence="5" id="KW-0175">Coiled coil</keyword>
<evidence type="ECO:0000259" key="7">
    <source>
        <dbReference type="PROSITE" id="PS50023"/>
    </source>
</evidence>
<feature type="compositionally biased region" description="Low complexity" evidence="6">
    <location>
        <begin position="203"/>
        <end position="212"/>
    </location>
</feature>
<dbReference type="FunFam" id="2.10.110.10:FF:000044">
    <property type="entry name" value="Rho GTPase activator Rga"/>
    <property type="match status" value="1"/>
</dbReference>